<protein>
    <submittedName>
        <fullName evidence="2">Uncharacterized protein</fullName>
    </submittedName>
</protein>
<sequence length="140" mass="16228">MVVELATKFPCNENYSTIVIQHTLLPTTMLKNPVLWNFDTHLMKEDSFTLTTQYCLVTATITTLRHHFPSFYTILLLQLQDNWHINFVHEIPCHAVGKSPGYAISWFLLINIASLLLLLPPYVISFSILYTALLQLLDYW</sequence>
<feature type="transmembrane region" description="Helical" evidence="1">
    <location>
        <begin position="106"/>
        <end position="133"/>
    </location>
</feature>
<reference evidence="2" key="1">
    <citation type="submission" date="2021-01" db="UniProtKB">
        <authorList>
            <consortium name="EnsemblMetazoa"/>
        </authorList>
    </citation>
    <scope>IDENTIFICATION</scope>
</reference>
<proteinExistence type="predicted"/>
<keyword evidence="1" id="KW-1133">Transmembrane helix</keyword>
<keyword evidence="1" id="KW-0812">Transmembrane</keyword>
<evidence type="ECO:0000256" key="1">
    <source>
        <dbReference type="SAM" id="Phobius"/>
    </source>
</evidence>
<dbReference type="EnsemblMetazoa" id="CLYHEMT009347.1">
    <property type="protein sequence ID" value="CLYHEMP009347.1"/>
    <property type="gene ID" value="CLYHEMG009347"/>
</dbReference>
<evidence type="ECO:0000313" key="3">
    <source>
        <dbReference type="Proteomes" id="UP000594262"/>
    </source>
</evidence>
<keyword evidence="3" id="KW-1185">Reference proteome</keyword>
<dbReference type="AlphaFoldDB" id="A0A7M5UED8"/>
<accession>A0A7M5UED8</accession>
<name>A0A7M5UED8_9CNID</name>
<dbReference type="Proteomes" id="UP000594262">
    <property type="component" value="Unplaced"/>
</dbReference>
<keyword evidence="1" id="KW-0472">Membrane</keyword>
<evidence type="ECO:0000313" key="2">
    <source>
        <dbReference type="EnsemblMetazoa" id="CLYHEMP009347.1"/>
    </source>
</evidence>
<organism evidence="2 3">
    <name type="scientific">Clytia hemisphaerica</name>
    <dbReference type="NCBI Taxonomy" id="252671"/>
    <lineage>
        <taxon>Eukaryota</taxon>
        <taxon>Metazoa</taxon>
        <taxon>Cnidaria</taxon>
        <taxon>Hydrozoa</taxon>
        <taxon>Hydroidolina</taxon>
        <taxon>Leptothecata</taxon>
        <taxon>Obeliida</taxon>
        <taxon>Clytiidae</taxon>
        <taxon>Clytia</taxon>
    </lineage>
</organism>